<dbReference type="InterPro" id="IPR050883">
    <property type="entry name" value="PNGase"/>
</dbReference>
<keyword evidence="6" id="KW-1185">Reference proteome</keyword>
<keyword evidence="5" id="KW-0378">Hydrolase</keyword>
<dbReference type="InterPro" id="IPR014718">
    <property type="entry name" value="GH-type_carb-bd"/>
</dbReference>
<dbReference type="GO" id="GO:0000224">
    <property type="term" value="F:peptide-N4-(N-acetyl-beta-glucosaminyl)asparagine amidase activity"/>
    <property type="evidence" value="ECO:0007669"/>
    <property type="project" value="TreeGrafter"/>
</dbReference>
<dbReference type="Gene3D" id="1.20.1050.60">
    <property type="entry name" value="alpha-1,2-mannosidase"/>
    <property type="match status" value="1"/>
</dbReference>
<evidence type="ECO:0000259" key="4">
    <source>
        <dbReference type="Pfam" id="PF07971"/>
    </source>
</evidence>
<reference evidence="6" key="1">
    <citation type="submission" date="2011-04" db="EMBL/GenBank/DDBJ databases">
        <title>The complete genome of Porphyromonas asaccharolytica DSM 20707.</title>
        <authorList>
            <person name="Lucas S."/>
            <person name="Han J."/>
            <person name="Lapidus A."/>
            <person name="Bruce D."/>
            <person name="Goodwin L."/>
            <person name="Pitluck S."/>
            <person name="Peters L."/>
            <person name="Kyrpides N."/>
            <person name="Mavromatis K."/>
            <person name="Ivanova N."/>
            <person name="Ovchinnikova G."/>
            <person name="Pagani I."/>
            <person name="Lu M."/>
            <person name="Detter J.C."/>
            <person name="Tapia R."/>
            <person name="Han C."/>
            <person name="Land M."/>
            <person name="Hauser L."/>
            <person name="Markowitz V."/>
            <person name="Cheng J.-F."/>
            <person name="Hugenholtz P."/>
            <person name="Woyke T."/>
            <person name="Wu D."/>
            <person name="Gronow S."/>
            <person name="Wellnitz S."/>
            <person name="Brambilla E."/>
            <person name="Klenk H.-P."/>
            <person name="Eisen J.A."/>
        </authorList>
    </citation>
    <scope>NUCLEOTIDE SEQUENCE [LARGE SCALE GENOMIC DNA]</scope>
    <source>
        <strain evidence="6">ATCC 25260 / DSM 20707 / VPI 4198</strain>
    </source>
</reference>
<proteinExistence type="predicted"/>
<name>F4KN07_PORAD</name>
<dbReference type="OrthoDB" id="9762711at2"/>
<dbReference type="eggNOG" id="COG3537">
    <property type="taxonomic scope" value="Bacteria"/>
</dbReference>
<organism evidence="5 6">
    <name type="scientific">Porphyromonas asaccharolytica (strain ATCC 25260 / DSM 20707 / BCRC 10618 / CCUG 7834 / JCM 6326 / LMG 13178 / VPI 4198 / B440)</name>
    <name type="common">Bacteroides asaccharolyticus</name>
    <dbReference type="NCBI Taxonomy" id="879243"/>
    <lineage>
        <taxon>Bacteria</taxon>
        <taxon>Pseudomonadati</taxon>
        <taxon>Bacteroidota</taxon>
        <taxon>Bacteroidia</taxon>
        <taxon>Bacteroidales</taxon>
        <taxon>Porphyromonadaceae</taxon>
        <taxon>Porphyromonas</taxon>
    </lineage>
</organism>
<comment type="subunit">
    <text evidence="2">Monomer.</text>
</comment>
<dbReference type="RefSeq" id="WP_004331209.1">
    <property type="nucleotide sequence ID" value="NC_015501.1"/>
</dbReference>
<sequence length="649" mass="72882">MKQRPSYLLFHTSKYTLLTMLLLLPLLLSTGCSKVGESVFSSAPLLVDYVDVHQGTWDAEHSEEIFPIVQLPHSLLRIIPFKESLRSARIKGLPLYTPDIDGRPLFYLIPESAHPSQDPSGRLSFDFQEITPYSYHLYLDELQVNVDFSLTSMSGLYDLSSRDYNGRDTRQLSLYIDRRDSTTWEQVGDDAIAAEVAYGGTTPTRIYLYLQLNTNIAQMTSSISPSDTTYEHLTLQLQKPNKRIVAKYAISLISCEQAKRNLTTQIQSFEYSPLVKSARNEWQKILRRVEVSGGTEVNMRKFYTALYRSHLWPVSISEDGQYYSPIDDSVHSDEGITQYSQDDLRYTYETNYPLLMLHAPDMMEEIIVSYLRAIRDSGGQLLETLDLGSVVYTEESPLLFLLTDALAKGLLDQDIKQAFEVLRIAIDAEPERRTGYKLWCLSQLANSIGYTALAREYAELSDTYRPSPGRLSAQQVASILEHPSDATPILLPEGQVNIDSLFSSSLHSLNVDPDLFAFLFTYNLMGRPHDAQKFVRHTIDYFFGVGSFGYPGPDDYGSLSASLVFAMMGLYPVAPGINGYSIVAPSFNEININMGGGRHLTIKAQGASQVNKYISDLTIGGRPRTVYWVKHSQIASGGTISMFLSDAEN</sequence>
<dbReference type="PROSITE" id="PS51257">
    <property type="entry name" value="PROKAR_LIPOPROTEIN"/>
    <property type="match status" value="1"/>
</dbReference>
<evidence type="ECO:0000313" key="5">
    <source>
        <dbReference type="EMBL" id="AEE13385.1"/>
    </source>
</evidence>
<protein>
    <submittedName>
        <fullName evidence="5">Glycosyl hydrolase 92</fullName>
    </submittedName>
</protein>
<dbReference type="Gene3D" id="2.70.98.10">
    <property type="match status" value="1"/>
</dbReference>
<dbReference type="GO" id="GO:0030246">
    <property type="term" value="F:carbohydrate binding"/>
    <property type="evidence" value="ECO:0007669"/>
    <property type="project" value="InterPro"/>
</dbReference>
<comment type="cofactor">
    <cofactor evidence="1">
        <name>Ca(2+)</name>
        <dbReference type="ChEBI" id="CHEBI:29108"/>
    </cofactor>
</comment>
<feature type="domain" description="Glycosyl hydrolase family 92" evidence="4">
    <location>
        <begin position="516"/>
        <end position="645"/>
    </location>
</feature>
<dbReference type="AlphaFoldDB" id="F4KN07"/>
<dbReference type="Gene3D" id="3.30.2080.10">
    <property type="entry name" value="GH92 mannosidase domain"/>
    <property type="match status" value="2"/>
</dbReference>
<dbReference type="EMBL" id="CP002689">
    <property type="protein sequence ID" value="AEE13385.1"/>
    <property type="molecule type" value="Genomic_DNA"/>
</dbReference>
<feature type="domain" description="Glycosyl hydrolase family 92" evidence="4">
    <location>
        <begin position="257"/>
        <end position="486"/>
    </location>
</feature>
<keyword evidence="3" id="KW-0106">Calcium</keyword>
<dbReference type="Pfam" id="PF07971">
    <property type="entry name" value="Glyco_hydro_92"/>
    <property type="match status" value="2"/>
</dbReference>
<dbReference type="InterPro" id="IPR012939">
    <property type="entry name" value="Glyco_hydro_92"/>
</dbReference>
<dbReference type="PANTHER" id="PTHR12143:SF43">
    <property type="entry name" value="PUTATIVE-RELATED"/>
    <property type="match status" value="1"/>
</dbReference>
<evidence type="ECO:0000256" key="1">
    <source>
        <dbReference type="ARBA" id="ARBA00001913"/>
    </source>
</evidence>
<evidence type="ECO:0000256" key="3">
    <source>
        <dbReference type="ARBA" id="ARBA00022837"/>
    </source>
</evidence>
<dbReference type="PANTHER" id="PTHR12143">
    <property type="entry name" value="PEPTIDE N-GLYCANASE PNGASE -RELATED"/>
    <property type="match status" value="1"/>
</dbReference>
<dbReference type="KEGG" id="pah:Poras_1452"/>
<evidence type="ECO:0000256" key="2">
    <source>
        <dbReference type="ARBA" id="ARBA00011245"/>
    </source>
</evidence>
<evidence type="ECO:0000313" key="6">
    <source>
        <dbReference type="Proteomes" id="UP000006545"/>
    </source>
</evidence>
<gene>
    <name evidence="5" type="ordered locus">Poras_1452</name>
</gene>
<dbReference type="GO" id="GO:0006516">
    <property type="term" value="P:glycoprotein catabolic process"/>
    <property type="evidence" value="ECO:0007669"/>
    <property type="project" value="TreeGrafter"/>
</dbReference>
<accession>F4KN07</accession>
<dbReference type="STRING" id="879243.Poras_1452"/>
<dbReference type="Proteomes" id="UP000006545">
    <property type="component" value="Chromosome"/>
</dbReference>
<dbReference type="HOGENOM" id="CLU_422011_0_0_10"/>
<dbReference type="GO" id="GO:0005829">
    <property type="term" value="C:cytosol"/>
    <property type="evidence" value="ECO:0007669"/>
    <property type="project" value="TreeGrafter"/>
</dbReference>